<keyword evidence="1" id="KW-0732">Signal</keyword>
<dbReference type="Proteomes" id="UP000187283">
    <property type="component" value="Unassembled WGS sequence"/>
</dbReference>
<gene>
    <name evidence="2" type="ORF">AYI70_g3972</name>
</gene>
<proteinExistence type="predicted"/>
<dbReference type="EMBL" id="LSSN01001182">
    <property type="protein sequence ID" value="OMJ20662.1"/>
    <property type="molecule type" value="Genomic_DNA"/>
</dbReference>
<sequence>MKSSLRLTILVALLLSVSVFCNENKNFGLRNQKRHPGLRNKRGFYVAVSNGESSIDDKDYSEKVNIIDEFQDESNKPDPIQDNDDTPRKTIPEVKVPIFQKSAPEKLPRGPSVGLRGLPPKYDVEARCAKCQPYKFKFFRNPNKKRLIMSSDLTPGLCYYTGGYRSFTFKGLNEGYASIFKTINCSGDSKNLTLVGNKIQLNLAAMRERPYYSIKFHNNCC</sequence>
<comment type="caution">
    <text evidence="2">The sequence shown here is derived from an EMBL/GenBank/DDBJ whole genome shotgun (WGS) entry which is preliminary data.</text>
</comment>
<evidence type="ECO:0000256" key="1">
    <source>
        <dbReference type="SAM" id="SignalP"/>
    </source>
</evidence>
<evidence type="ECO:0000313" key="2">
    <source>
        <dbReference type="EMBL" id="OMJ20662.1"/>
    </source>
</evidence>
<evidence type="ECO:0000313" key="3">
    <source>
        <dbReference type="Proteomes" id="UP000187283"/>
    </source>
</evidence>
<protein>
    <submittedName>
        <fullName evidence="2">Uncharacterized protein</fullName>
    </submittedName>
</protein>
<reference evidence="2 3" key="1">
    <citation type="submission" date="2017-01" db="EMBL/GenBank/DDBJ databases">
        <authorList>
            <person name="Mah S.A."/>
            <person name="Swanson W.J."/>
            <person name="Moy G.W."/>
            <person name="Vacquier V.D."/>
        </authorList>
    </citation>
    <scope>NUCLEOTIDE SEQUENCE [LARGE SCALE GENOMIC DNA]</scope>
    <source>
        <strain evidence="2 3">GSMNP</strain>
    </source>
</reference>
<keyword evidence="3" id="KW-1185">Reference proteome</keyword>
<dbReference type="OrthoDB" id="10459006at2759"/>
<feature type="signal peptide" evidence="1">
    <location>
        <begin position="1"/>
        <end position="21"/>
    </location>
</feature>
<name>A0A1R1Y146_9FUNG</name>
<organism evidence="2 3">
    <name type="scientific">Smittium culicis</name>
    <dbReference type="NCBI Taxonomy" id="133412"/>
    <lineage>
        <taxon>Eukaryota</taxon>
        <taxon>Fungi</taxon>
        <taxon>Fungi incertae sedis</taxon>
        <taxon>Zoopagomycota</taxon>
        <taxon>Kickxellomycotina</taxon>
        <taxon>Harpellomycetes</taxon>
        <taxon>Harpellales</taxon>
        <taxon>Legeriomycetaceae</taxon>
        <taxon>Smittium</taxon>
    </lineage>
</organism>
<feature type="chain" id="PRO_5012096592" evidence="1">
    <location>
        <begin position="22"/>
        <end position="221"/>
    </location>
</feature>
<dbReference type="AlphaFoldDB" id="A0A1R1Y146"/>
<accession>A0A1R1Y146</accession>